<feature type="region of interest" description="Disordered" evidence="1">
    <location>
        <begin position="1"/>
        <end position="93"/>
    </location>
</feature>
<keyword evidence="3" id="KW-1185">Reference proteome</keyword>
<reference evidence="2 3" key="1">
    <citation type="journal article" date="2014" name="Genome Announc.">
        <title>Draft Genome Sequence of the Antitrypanosomally Active Sponge-Associated Bacterium Actinokineospora sp. Strain EG49.</title>
        <authorList>
            <person name="Harjes J."/>
            <person name="Ryu T."/>
            <person name="Abdelmohsen U.R."/>
            <person name="Moitinho-Silva L."/>
            <person name="Horn H."/>
            <person name="Ravasi T."/>
            <person name="Hentschel U."/>
        </authorList>
    </citation>
    <scope>NUCLEOTIDE SEQUENCE [LARGE SCALE GENOMIC DNA]</scope>
    <source>
        <strain evidence="2 3">EG49</strain>
    </source>
</reference>
<gene>
    <name evidence="2" type="ORF">UO65_2565</name>
</gene>
<organism evidence="2 3">
    <name type="scientific">Actinokineospora spheciospongiae</name>
    <dbReference type="NCBI Taxonomy" id="909613"/>
    <lineage>
        <taxon>Bacteria</taxon>
        <taxon>Bacillati</taxon>
        <taxon>Actinomycetota</taxon>
        <taxon>Actinomycetes</taxon>
        <taxon>Pseudonocardiales</taxon>
        <taxon>Pseudonocardiaceae</taxon>
        <taxon>Actinokineospora</taxon>
    </lineage>
</organism>
<sequence>MRHPPPPRSTRTCAKPRACLVFGQRKRRESTGRPNPERVRPRGRRSRYRRPRGRTPRGRPGHEQVPPRAGTPRGVPVQRRWSTRARVVSALSR</sequence>
<name>W7J855_9PSEU</name>
<dbReference type="Proteomes" id="UP000019277">
    <property type="component" value="Unassembled WGS sequence"/>
</dbReference>
<feature type="compositionally biased region" description="Basic residues" evidence="1">
    <location>
        <begin position="41"/>
        <end position="59"/>
    </location>
</feature>
<dbReference type="EMBL" id="AYXG01000087">
    <property type="protein sequence ID" value="EWC62199.1"/>
    <property type="molecule type" value="Genomic_DNA"/>
</dbReference>
<evidence type="ECO:0000256" key="1">
    <source>
        <dbReference type="SAM" id="MobiDB-lite"/>
    </source>
</evidence>
<proteinExistence type="predicted"/>
<protein>
    <submittedName>
        <fullName evidence="2">Uncharacterized protein</fullName>
    </submittedName>
</protein>
<evidence type="ECO:0000313" key="3">
    <source>
        <dbReference type="Proteomes" id="UP000019277"/>
    </source>
</evidence>
<comment type="caution">
    <text evidence="2">The sequence shown here is derived from an EMBL/GenBank/DDBJ whole genome shotgun (WGS) entry which is preliminary data.</text>
</comment>
<evidence type="ECO:0000313" key="2">
    <source>
        <dbReference type="EMBL" id="EWC62199.1"/>
    </source>
</evidence>
<accession>W7J855</accession>
<feature type="compositionally biased region" description="Basic and acidic residues" evidence="1">
    <location>
        <begin position="29"/>
        <end position="40"/>
    </location>
</feature>
<dbReference type="AlphaFoldDB" id="W7J855"/>